<dbReference type="Gene3D" id="3.90.1580.10">
    <property type="entry name" value="paralog of FGE (formylglycine-generating enzyme)"/>
    <property type="match status" value="1"/>
</dbReference>
<gene>
    <name evidence="2" type="ORF">H0901_25150</name>
</gene>
<dbReference type="AlphaFoldDB" id="A0A841V482"/>
<name>A0A841V482_MICAE</name>
<reference evidence="2 3" key="1">
    <citation type="submission" date="2020-07" db="EMBL/GenBank/DDBJ databases">
        <title>Genomes of two Microcystis aeruginosa (Cyanobacteria) strains from Florida (USA) with disparate toxicogenic potential.</title>
        <authorList>
            <person name="Lefler F.W."/>
            <person name="Barbosa M."/>
            <person name="Berthold D.E."/>
            <person name="Laughinghouse H.D. IV."/>
        </authorList>
    </citation>
    <scope>NUCLEOTIDE SEQUENCE [LARGE SCALE GENOMIC DNA]</scope>
    <source>
        <strain evidence="2 3">BLCCF158</strain>
    </source>
</reference>
<comment type="caution">
    <text evidence="2">The sequence shown here is derived from an EMBL/GenBank/DDBJ whole genome shotgun (WGS) entry which is preliminary data.</text>
</comment>
<evidence type="ECO:0000259" key="1">
    <source>
        <dbReference type="Pfam" id="PF03781"/>
    </source>
</evidence>
<feature type="non-terminal residue" evidence="2">
    <location>
        <position position="1"/>
    </location>
</feature>
<dbReference type="RefSeq" id="WP_185241652.1">
    <property type="nucleotide sequence ID" value="NZ_JACEGC010000500.1"/>
</dbReference>
<dbReference type="Proteomes" id="UP000525432">
    <property type="component" value="Unassembled WGS sequence"/>
</dbReference>
<dbReference type="InterPro" id="IPR042095">
    <property type="entry name" value="SUMF_sf"/>
</dbReference>
<dbReference type="EMBL" id="JACEGC010000500">
    <property type="protein sequence ID" value="MBC1198411.1"/>
    <property type="molecule type" value="Genomic_DNA"/>
</dbReference>
<evidence type="ECO:0000313" key="3">
    <source>
        <dbReference type="Proteomes" id="UP000525432"/>
    </source>
</evidence>
<accession>A0A841V482</accession>
<dbReference type="SUPFAM" id="SSF56436">
    <property type="entry name" value="C-type lectin-like"/>
    <property type="match status" value="1"/>
</dbReference>
<evidence type="ECO:0000313" key="2">
    <source>
        <dbReference type="EMBL" id="MBC1198411.1"/>
    </source>
</evidence>
<dbReference type="InterPro" id="IPR016187">
    <property type="entry name" value="CTDL_fold"/>
</dbReference>
<dbReference type="InterPro" id="IPR005532">
    <property type="entry name" value="SUMF_dom"/>
</dbReference>
<dbReference type="Pfam" id="PF03781">
    <property type="entry name" value="FGE-sulfatase"/>
    <property type="match status" value="1"/>
</dbReference>
<sequence length="75" mass="8728">IKPPSLLPNHHRYKNAPRDGSAWLTNDNDYQILRGGSWYSIPNLCRSAYRNLNFRRGFYSDYYGFRVVCGAGRTL</sequence>
<protein>
    <submittedName>
        <fullName evidence="2">SUMF1/EgtB/PvdO family nonheme iron enzyme</fullName>
    </submittedName>
</protein>
<feature type="domain" description="Sulfatase-modifying factor enzyme-like" evidence="1">
    <location>
        <begin position="12"/>
        <end position="68"/>
    </location>
</feature>
<proteinExistence type="predicted"/>
<organism evidence="2 3">
    <name type="scientific">Microcystis aeruginosa BLCC-F158</name>
    <dbReference type="NCBI Taxonomy" id="2755316"/>
    <lineage>
        <taxon>Bacteria</taxon>
        <taxon>Bacillati</taxon>
        <taxon>Cyanobacteriota</taxon>
        <taxon>Cyanophyceae</taxon>
        <taxon>Oscillatoriophycideae</taxon>
        <taxon>Chroococcales</taxon>
        <taxon>Microcystaceae</taxon>
        <taxon>Microcystis</taxon>
    </lineage>
</organism>